<organism evidence="1 2">
    <name type="scientific">Celerinatantimonas diazotrophica</name>
    <dbReference type="NCBI Taxonomy" id="412034"/>
    <lineage>
        <taxon>Bacteria</taxon>
        <taxon>Pseudomonadati</taxon>
        <taxon>Pseudomonadota</taxon>
        <taxon>Gammaproteobacteria</taxon>
        <taxon>Celerinatantimonadaceae</taxon>
        <taxon>Celerinatantimonas</taxon>
    </lineage>
</organism>
<comment type="caution">
    <text evidence="1">The sequence shown here is derived from an EMBL/GenBank/DDBJ whole genome shotgun (WGS) entry which is preliminary data.</text>
</comment>
<name>A0A4R1J870_9GAMM</name>
<dbReference type="EMBL" id="SMGD01000018">
    <property type="protein sequence ID" value="TCK46570.1"/>
    <property type="molecule type" value="Genomic_DNA"/>
</dbReference>
<proteinExistence type="predicted"/>
<gene>
    <name evidence="1" type="ORF">EV690_3520</name>
</gene>
<reference evidence="1 2" key="1">
    <citation type="submission" date="2019-03" db="EMBL/GenBank/DDBJ databases">
        <title>Genomic Encyclopedia of Type Strains, Phase IV (KMG-IV): sequencing the most valuable type-strain genomes for metagenomic binning, comparative biology and taxonomic classification.</title>
        <authorList>
            <person name="Goeker M."/>
        </authorList>
    </citation>
    <scope>NUCLEOTIDE SEQUENCE [LARGE SCALE GENOMIC DNA]</scope>
    <source>
        <strain evidence="1 2">DSM 18577</strain>
    </source>
</reference>
<dbReference type="AlphaFoldDB" id="A0A4R1J870"/>
<evidence type="ECO:0000313" key="2">
    <source>
        <dbReference type="Proteomes" id="UP000295565"/>
    </source>
</evidence>
<dbReference type="RefSeq" id="WP_131914255.1">
    <property type="nucleotide sequence ID" value="NZ_OU594967.1"/>
</dbReference>
<dbReference type="OrthoDB" id="5890620at2"/>
<protein>
    <recommendedName>
        <fullName evidence="3">PilZ domain-containing protein</fullName>
    </recommendedName>
</protein>
<accession>A0A4R1J870</accession>
<sequence length="189" mass="21376">MSDETSFFSVACQLNLNVEPLPEQTDLPDYEQFLNQIPESFKLAGSQQNQLTDISSSLQSLGEAGGALKHYLKAQAEKLDQVLTYVLSLQDDPRFRTGSTHFGGSQIRFSWNEVLQVGQLVKMKIFIASEACAIFCYARVVEVMNQQPFNIACEYALIREEDREALVRASLHVQSKLLQERANARRQQN</sequence>
<evidence type="ECO:0008006" key="3">
    <source>
        <dbReference type="Google" id="ProtNLM"/>
    </source>
</evidence>
<evidence type="ECO:0000313" key="1">
    <source>
        <dbReference type="EMBL" id="TCK46570.1"/>
    </source>
</evidence>
<keyword evidence="2" id="KW-1185">Reference proteome</keyword>
<dbReference type="Proteomes" id="UP000295565">
    <property type="component" value="Unassembled WGS sequence"/>
</dbReference>